<evidence type="ECO:0000256" key="4">
    <source>
        <dbReference type="ARBA" id="ARBA00023136"/>
    </source>
</evidence>
<keyword evidence="4 5" id="KW-0472">Membrane</keyword>
<name>A0A9P4VTG4_9PEZI</name>
<comment type="subcellular location">
    <subcellularLocation>
        <location evidence="1">Membrane</location>
    </subcellularLocation>
</comment>
<dbReference type="Gene3D" id="1.20.120.550">
    <property type="entry name" value="Membrane associated eicosanoid/glutathione metabolism-like domain"/>
    <property type="match status" value="1"/>
</dbReference>
<dbReference type="Proteomes" id="UP000799429">
    <property type="component" value="Unassembled WGS sequence"/>
</dbReference>
<evidence type="ECO:0000256" key="1">
    <source>
        <dbReference type="ARBA" id="ARBA00004370"/>
    </source>
</evidence>
<sequence>MASLFSGLSGNYSLYTIPAAWMLAFAPHVYSVNTYEAASKKPYHMREPRSFTRRLEEDETIDAKTKGRIQRAEGAQANGFENLGLYAAAVVAANIAGVDNKWLNILSGTYIASRYAYNKVYIANDDVAPEVRTAVFFIGIGAIFTLIIKAGNAVRLA</sequence>
<evidence type="ECO:0000256" key="3">
    <source>
        <dbReference type="ARBA" id="ARBA00022989"/>
    </source>
</evidence>
<feature type="transmembrane region" description="Helical" evidence="5">
    <location>
        <begin position="12"/>
        <end position="30"/>
    </location>
</feature>
<dbReference type="Pfam" id="PF01124">
    <property type="entry name" value="MAPEG"/>
    <property type="match status" value="1"/>
</dbReference>
<dbReference type="PANTHER" id="PTHR35371:SF1">
    <property type="entry name" value="BLR7753 PROTEIN"/>
    <property type="match status" value="1"/>
</dbReference>
<dbReference type="PANTHER" id="PTHR35371">
    <property type="entry name" value="INNER MEMBRANE PROTEIN"/>
    <property type="match status" value="1"/>
</dbReference>
<dbReference type="SUPFAM" id="SSF161084">
    <property type="entry name" value="MAPEG domain-like"/>
    <property type="match status" value="1"/>
</dbReference>
<dbReference type="OrthoDB" id="2122304at2759"/>
<proteinExistence type="predicted"/>
<feature type="transmembrane region" description="Helical" evidence="5">
    <location>
        <begin position="134"/>
        <end position="154"/>
    </location>
</feature>
<dbReference type="AlphaFoldDB" id="A0A9P4VTG4"/>
<gene>
    <name evidence="6" type="ORF">M501DRAFT_1010091</name>
</gene>
<keyword evidence="3 5" id="KW-1133">Transmembrane helix</keyword>
<reference evidence="6" key="1">
    <citation type="journal article" date="2020" name="Stud. Mycol.">
        <title>101 Dothideomycetes genomes: a test case for predicting lifestyles and emergence of pathogens.</title>
        <authorList>
            <person name="Haridas S."/>
            <person name="Albert R."/>
            <person name="Binder M."/>
            <person name="Bloem J."/>
            <person name="Labutti K."/>
            <person name="Salamov A."/>
            <person name="Andreopoulos B."/>
            <person name="Baker S."/>
            <person name="Barry K."/>
            <person name="Bills G."/>
            <person name="Bluhm B."/>
            <person name="Cannon C."/>
            <person name="Castanera R."/>
            <person name="Culley D."/>
            <person name="Daum C."/>
            <person name="Ezra D."/>
            <person name="Gonzalez J."/>
            <person name="Henrissat B."/>
            <person name="Kuo A."/>
            <person name="Liang C."/>
            <person name="Lipzen A."/>
            <person name="Lutzoni F."/>
            <person name="Magnuson J."/>
            <person name="Mondo S."/>
            <person name="Nolan M."/>
            <person name="Ohm R."/>
            <person name="Pangilinan J."/>
            <person name="Park H.-J."/>
            <person name="Ramirez L."/>
            <person name="Alfaro M."/>
            <person name="Sun H."/>
            <person name="Tritt A."/>
            <person name="Yoshinaga Y."/>
            <person name="Zwiers L.-H."/>
            <person name="Turgeon B."/>
            <person name="Goodwin S."/>
            <person name="Spatafora J."/>
            <person name="Crous P."/>
            <person name="Grigoriev I."/>
        </authorList>
    </citation>
    <scope>NUCLEOTIDE SEQUENCE</scope>
    <source>
        <strain evidence="6">CBS 101060</strain>
    </source>
</reference>
<protein>
    <submittedName>
        <fullName evidence="6">Uncharacterized protein</fullName>
    </submittedName>
</protein>
<organism evidence="6 7">
    <name type="scientific">Patellaria atrata CBS 101060</name>
    <dbReference type="NCBI Taxonomy" id="1346257"/>
    <lineage>
        <taxon>Eukaryota</taxon>
        <taxon>Fungi</taxon>
        <taxon>Dikarya</taxon>
        <taxon>Ascomycota</taxon>
        <taxon>Pezizomycotina</taxon>
        <taxon>Dothideomycetes</taxon>
        <taxon>Dothideomycetes incertae sedis</taxon>
        <taxon>Patellariales</taxon>
        <taxon>Patellariaceae</taxon>
        <taxon>Patellaria</taxon>
    </lineage>
</organism>
<dbReference type="GO" id="GO:0016020">
    <property type="term" value="C:membrane"/>
    <property type="evidence" value="ECO:0007669"/>
    <property type="project" value="UniProtKB-SubCell"/>
</dbReference>
<dbReference type="EMBL" id="MU006092">
    <property type="protein sequence ID" value="KAF2840897.1"/>
    <property type="molecule type" value="Genomic_DNA"/>
</dbReference>
<keyword evidence="7" id="KW-1185">Reference proteome</keyword>
<evidence type="ECO:0000256" key="5">
    <source>
        <dbReference type="SAM" id="Phobius"/>
    </source>
</evidence>
<evidence type="ECO:0000313" key="7">
    <source>
        <dbReference type="Proteomes" id="UP000799429"/>
    </source>
</evidence>
<dbReference type="InterPro" id="IPR023352">
    <property type="entry name" value="MAPEG-like_dom_sf"/>
</dbReference>
<evidence type="ECO:0000313" key="6">
    <source>
        <dbReference type="EMBL" id="KAF2840897.1"/>
    </source>
</evidence>
<accession>A0A9P4VTG4</accession>
<evidence type="ECO:0000256" key="2">
    <source>
        <dbReference type="ARBA" id="ARBA00022692"/>
    </source>
</evidence>
<dbReference type="InterPro" id="IPR001129">
    <property type="entry name" value="Membr-assoc_MAPEG"/>
</dbReference>
<keyword evidence="2 5" id="KW-0812">Transmembrane</keyword>
<comment type="caution">
    <text evidence="6">The sequence shown here is derived from an EMBL/GenBank/DDBJ whole genome shotgun (WGS) entry which is preliminary data.</text>
</comment>